<dbReference type="AlphaFoldDB" id="L7JW56"/>
<gene>
    <name evidence="1" type="ORF">THOM_2076</name>
</gene>
<evidence type="ECO:0000313" key="1">
    <source>
        <dbReference type="EMBL" id="ELQ74992.1"/>
    </source>
</evidence>
<sequence>MTYNYAQITTIVTVFVLSFNPKYGEKAIGENEYLVINDKTALWFKAEDLLIYGDWDGNKSVKHIRHDSRGSEFAVKLESDSRSDNVKNNEKDTAIKTDINSQNNVAAVKYHVIMLPISKLLYEKISHLSWTSDTEFSFGEICDLLTMLPRFFEREALIMFNIFKNIVKNRSLFWRLNQFFSENKSKQENVHLSNELNWFENISVSFCENGYLILKDQFRNVIVTANDHEQQYKIPIYVELTTNSLFPILVDYLAINYRLLQNSCTDISIIYRETFGLTLDIDFNGFFSKQEEVETCTGETRKLVLSERLRDFYELFDNPLLSLECVNTIILRISSMPYNLNFDFISTKNIQLYCNDCIFSDEICFPISLTALIINDSTINTRLELPQRLDTLIVENCYINTKSSLIVNENCSEITFRNVHGNISFPPYWNLQAIEFHNSFGRMNLQRCQNNFSEVFHIYNVKITDNIELGRNIKTFYLENVQVAQNITLKIHGSCENIMLKSCVGCFDLTDFAKWLKFKFKKIGAVLR</sequence>
<evidence type="ECO:0000313" key="2">
    <source>
        <dbReference type="Proteomes" id="UP000011185"/>
    </source>
</evidence>
<organism evidence="1 2">
    <name type="scientific">Trachipleistophora hominis</name>
    <name type="common">Microsporidian parasite</name>
    <dbReference type="NCBI Taxonomy" id="72359"/>
    <lineage>
        <taxon>Eukaryota</taxon>
        <taxon>Fungi</taxon>
        <taxon>Fungi incertae sedis</taxon>
        <taxon>Microsporidia</taxon>
        <taxon>Pleistophoridae</taxon>
        <taxon>Trachipleistophora</taxon>
    </lineage>
</organism>
<proteinExistence type="predicted"/>
<dbReference type="EMBL" id="JH993999">
    <property type="protein sequence ID" value="ELQ74992.1"/>
    <property type="molecule type" value="Genomic_DNA"/>
</dbReference>
<name>L7JW56_TRAHO</name>
<protein>
    <submittedName>
        <fullName evidence="1">Putative LRR containing protein</fullName>
    </submittedName>
</protein>
<accession>L7JW56</accession>
<dbReference type="VEuPathDB" id="MicrosporidiaDB:THOM_2076"/>
<keyword evidence="2" id="KW-1185">Reference proteome</keyword>
<dbReference type="HOGENOM" id="CLU_515994_0_0_1"/>
<dbReference type="Proteomes" id="UP000011185">
    <property type="component" value="Unassembled WGS sequence"/>
</dbReference>
<dbReference type="InParanoid" id="L7JW56"/>
<reference evidence="1 2" key="1">
    <citation type="journal article" date="2012" name="PLoS Pathog.">
        <title>The genome of the obligate intracellular parasite Trachipleistophora hominis: new insights into microsporidian genome dynamics and reductive evolution.</title>
        <authorList>
            <person name="Heinz E."/>
            <person name="Williams T.A."/>
            <person name="Nakjang S."/>
            <person name="Noel C.J."/>
            <person name="Swan D.C."/>
            <person name="Goldberg A.V."/>
            <person name="Harris S.R."/>
            <person name="Weinmaier T."/>
            <person name="Markert S."/>
            <person name="Becher D."/>
            <person name="Bernhardt J."/>
            <person name="Dagan T."/>
            <person name="Hacker C."/>
            <person name="Lucocq J.M."/>
            <person name="Schweder T."/>
            <person name="Rattei T."/>
            <person name="Hall N."/>
            <person name="Hirt R.P."/>
            <person name="Embley T.M."/>
        </authorList>
    </citation>
    <scope>NUCLEOTIDE SEQUENCE [LARGE SCALE GENOMIC DNA]</scope>
</reference>
<dbReference type="OrthoDB" id="10500865at2759"/>